<evidence type="ECO:0000256" key="4">
    <source>
        <dbReference type="SAM" id="Phobius"/>
    </source>
</evidence>
<evidence type="ECO:0000256" key="1">
    <source>
        <dbReference type="ARBA" id="ARBA00022692"/>
    </source>
</evidence>
<comment type="caution">
    <text evidence="5">The sequence shown here is derived from an EMBL/GenBank/DDBJ whole genome shotgun (WGS) entry which is preliminary data.</text>
</comment>
<sequence length="496" mass="54802">MSNEVNKTGLKVYSSRPYELVKTSFLILTWVVLGVHLEICGPTLTILAARTGVLLSGISTILVARNAGYVTGNIAGALVQKIVKKYPELLLSISFLIAATVLVVTPLIHNLVILSILFFFQGISQGVTDLGGTSLMLAMWGDNAAAPLNAVHLGYGFGAVFANVIVKPFLVEDITTPALEDSTRLTISETSNIQTPYSISAGLCLLICIGHCIFAIREQRIQREALRNRSVEYSSVSTTITNEKKMEIETKNVSQYSPKSCGKGFFTYGLLMSIVLIFYMFFLSGNDQTFGKFFFAFVKSPEFGISTNGATWYMILYWLSYSVGRLICMVITVYIPVHLCLIGLWVFGLSVAVGWYIFVWQITLTSTSLLILGAFTGLIFSPTFPLSFGFLNQRLNTNPLLIGLLLCGSASGGMFFQKIGGIVLDTNRKHFPTLLIICVIFSIILFSIAFIISTIYEKKINSKKNLNNTIPINKQNLPISEEEQQMEKYLTKTEQL</sequence>
<dbReference type="EMBL" id="CAJNOE010000624">
    <property type="protein sequence ID" value="CAF1292301.1"/>
    <property type="molecule type" value="Genomic_DNA"/>
</dbReference>
<feature type="transmembrane region" description="Helical" evidence="4">
    <location>
        <begin position="20"/>
        <end position="37"/>
    </location>
</feature>
<dbReference type="SUPFAM" id="SSF103473">
    <property type="entry name" value="MFS general substrate transporter"/>
    <property type="match status" value="1"/>
</dbReference>
<feature type="transmembrane region" description="Helical" evidence="4">
    <location>
        <begin position="431"/>
        <end position="456"/>
    </location>
</feature>
<proteinExistence type="predicted"/>
<evidence type="ECO:0008006" key="8">
    <source>
        <dbReference type="Google" id="ProtNLM"/>
    </source>
</evidence>
<dbReference type="Pfam" id="PF07690">
    <property type="entry name" value="MFS_1"/>
    <property type="match status" value="1"/>
</dbReference>
<feature type="transmembrane region" description="Helical" evidence="4">
    <location>
        <begin position="400"/>
        <end position="419"/>
    </location>
</feature>
<dbReference type="PANTHER" id="PTHR23121:SF9">
    <property type="entry name" value="SODIUM-DEPENDENT GLUCOSE TRANSPORTER 1"/>
    <property type="match status" value="1"/>
</dbReference>
<dbReference type="InterPro" id="IPR036259">
    <property type="entry name" value="MFS_trans_sf"/>
</dbReference>
<feature type="transmembrane region" description="Helical" evidence="4">
    <location>
        <begin position="43"/>
        <end position="64"/>
    </location>
</feature>
<accession>A0A815D6R8</accession>
<dbReference type="Proteomes" id="UP000663860">
    <property type="component" value="Unassembled WGS sequence"/>
</dbReference>
<dbReference type="InterPro" id="IPR011701">
    <property type="entry name" value="MFS"/>
</dbReference>
<evidence type="ECO:0000256" key="2">
    <source>
        <dbReference type="ARBA" id="ARBA00022989"/>
    </source>
</evidence>
<protein>
    <recommendedName>
        <fullName evidence="8">Sodium-dependent glucose transporter 1-like protein</fullName>
    </recommendedName>
</protein>
<evidence type="ECO:0000256" key="3">
    <source>
        <dbReference type="ARBA" id="ARBA00023136"/>
    </source>
</evidence>
<keyword evidence="2 4" id="KW-1133">Transmembrane helix</keyword>
<organism evidence="5 7">
    <name type="scientific">Adineta steineri</name>
    <dbReference type="NCBI Taxonomy" id="433720"/>
    <lineage>
        <taxon>Eukaryota</taxon>
        <taxon>Metazoa</taxon>
        <taxon>Spiralia</taxon>
        <taxon>Gnathifera</taxon>
        <taxon>Rotifera</taxon>
        <taxon>Eurotatoria</taxon>
        <taxon>Bdelloidea</taxon>
        <taxon>Adinetida</taxon>
        <taxon>Adinetidae</taxon>
        <taxon>Adineta</taxon>
    </lineage>
</organism>
<dbReference type="GO" id="GO:0022857">
    <property type="term" value="F:transmembrane transporter activity"/>
    <property type="evidence" value="ECO:0007669"/>
    <property type="project" value="InterPro"/>
</dbReference>
<dbReference type="PANTHER" id="PTHR23121">
    <property type="entry name" value="SODIUM-DEPENDENT GLUCOSE TRANSPORTER 1"/>
    <property type="match status" value="1"/>
</dbReference>
<feature type="transmembrane region" description="Helical" evidence="4">
    <location>
        <begin position="89"/>
        <end position="120"/>
    </location>
</feature>
<dbReference type="Gene3D" id="1.20.1250.20">
    <property type="entry name" value="MFS general substrate transporter like domains"/>
    <property type="match status" value="1"/>
</dbReference>
<keyword evidence="1 4" id="KW-0812">Transmembrane</keyword>
<dbReference type="AlphaFoldDB" id="A0A815D6R8"/>
<name>A0A815D6R8_9BILA</name>
<evidence type="ECO:0000313" key="5">
    <source>
        <dbReference type="EMBL" id="CAF1292301.1"/>
    </source>
</evidence>
<dbReference type="Proteomes" id="UP000663868">
    <property type="component" value="Unassembled WGS sequence"/>
</dbReference>
<evidence type="ECO:0000313" key="6">
    <source>
        <dbReference type="EMBL" id="CAF3802847.1"/>
    </source>
</evidence>
<evidence type="ECO:0000313" key="7">
    <source>
        <dbReference type="Proteomes" id="UP000663860"/>
    </source>
</evidence>
<dbReference type="EMBL" id="CAJOBB010001066">
    <property type="protein sequence ID" value="CAF3802847.1"/>
    <property type="molecule type" value="Genomic_DNA"/>
</dbReference>
<gene>
    <name evidence="5" type="ORF">IZO911_LOCUS33582</name>
    <name evidence="6" type="ORF">KXQ929_LOCUS17145</name>
</gene>
<feature type="transmembrane region" description="Helical" evidence="4">
    <location>
        <begin position="353"/>
        <end position="380"/>
    </location>
</feature>
<reference evidence="5" key="1">
    <citation type="submission" date="2021-02" db="EMBL/GenBank/DDBJ databases">
        <authorList>
            <person name="Nowell W R."/>
        </authorList>
    </citation>
    <scope>NUCLEOTIDE SEQUENCE</scope>
</reference>
<keyword evidence="3 4" id="KW-0472">Membrane</keyword>
<feature type="transmembrane region" description="Helical" evidence="4">
    <location>
        <begin position="265"/>
        <end position="283"/>
    </location>
</feature>
<feature type="transmembrane region" description="Helical" evidence="4">
    <location>
        <begin position="303"/>
        <end position="319"/>
    </location>
</feature>